<dbReference type="InterPro" id="IPR052734">
    <property type="entry name" value="Nod_factor_acetyltransferase"/>
</dbReference>
<keyword evidence="3" id="KW-0012">Acyltransferase</keyword>
<feature type="domain" description="Acyltransferase 3" evidence="2">
    <location>
        <begin position="21"/>
        <end position="319"/>
    </location>
</feature>
<gene>
    <name evidence="3" type="ORF">HMPREF9442_02227</name>
</gene>
<proteinExistence type="predicted"/>
<feature type="transmembrane region" description="Helical" evidence="1">
    <location>
        <begin position="275"/>
        <end position="298"/>
    </location>
</feature>
<reference evidence="3 4" key="1">
    <citation type="submission" date="2011-02" db="EMBL/GenBank/DDBJ databases">
        <authorList>
            <person name="Weinstock G."/>
            <person name="Sodergren E."/>
            <person name="Clifton S."/>
            <person name="Fulton L."/>
            <person name="Fulton B."/>
            <person name="Courtney L."/>
            <person name="Fronick C."/>
            <person name="Harrison M."/>
            <person name="Strong C."/>
            <person name="Farmer C."/>
            <person name="Delahaunty K."/>
            <person name="Markovic C."/>
            <person name="Hall O."/>
            <person name="Minx P."/>
            <person name="Tomlinson C."/>
            <person name="Mitreva M."/>
            <person name="Hou S."/>
            <person name="Chen J."/>
            <person name="Wollam A."/>
            <person name="Pepin K.H."/>
            <person name="Johnson M."/>
            <person name="Bhonagiri V."/>
            <person name="Zhang X."/>
            <person name="Suruliraj S."/>
            <person name="Warren W."/>
            <person name="Chinwalla A."/>
            <person name="Mardis E.R."/>
            <person name="Wilson R.K."/>
        </authorList>
    </citation>
    <scope>NUCLEOTIDE SEQUENCE [LARGE SCALE GENOMIC DNA]</scope>
    <source>
        <strain evidence="3 4">YIT 11841</strain>
    </source>
</reference>
<name>F3QVK1_9BACT</name>
<evidence type="ECO:0000313" key="3">
    <source>
        <dbReference type="EMBL" id="EGG52782.1"/>
    </source>
</evidence>
<feature type="transmembrane region" description="Helical" evidence="1">
    <location>
        <begin position="20"/>
        <end position="40"/>
    </location>
</feature>
<dbReference type="PANTHER" id="PTHR37312">
    <property type="entry name" value="MEMBRANE-BOUND ACYLTRANSFERASE YKRP-RELATED"/>
    <property type="match status" value="1"/>
</dbReference>
<comment type="caution">
    <text evidence="3">The sequence shown here is derived from an EMBL/GenBank/DDBJ whole genome shotgun (WGS) entry which is preliminary data.</text>
</comment>
<feature type="transmembrane region" description="Helical" evidence="1">
    <location>
        <begin position="243"/>
        <end position="263"/>
    </location>
</feature>
<dbReference type="RefSeq" id="WP_008628048.1">
    <property type="nucleotide sequence ID" value="NZ_GL883865.1"/>
</dbReference>
<dbReference type="GO" id="GO:0016747">
    <property type="term" value="F:acyltransferase activity, transferring groups other than amino-acyl groups"/>
    <property type="evidence" value="ECO:0007669"/>
    <property type="project" value="InterPro"/>
</dbReference>
<dbReference type="InterPro" id="IPR002656">
    <property type="entry name" value="Acyl_transf_3_dom"/>
</dbReference>
<keyword evidence="1" id="KW-0812">Transmembrane</keyword>
<keyword evidence="1" id="KW-1133">Transmembrane helix</keyword>
<feature type="transmembrane region" description="Helical" evidence="1">
    <location>
        <begin position="125"/>
        <end position="153"/>
    </location>
</feature>
<feature type="transmembrane region" description="Helical" evidence="1">
    <location>
        <begin position="304"/>
        <end position="324"/>
    </location>
</feature>
<feature type="transmembrane region" description="Helical" evidence="1">
    <location>
        <begin position="213"/>
        <end position="231"/>
    </location>
</feature>
<dbReference type="Pfam" id="PF01757">
    <property type="entry name" value="Acyl_transf_3"/>
    <property type="match status" value="1"/>
</dbReference>
<dbReference type="Proteomes" id="UP000005546">
    <property type="component" value="Unassembled WGS sequence"/>
</dbReference>
<evidence type="ECO:0000259" key="2">
    <source>
        <dbReference type="Pfam" id="PF01757"/>
    </source>
</evidence>
<keyword evidence="3" id="KW-0808">Transferase</keyword>
<dbReference type="EMBL" id="AFBR01000065">
    <property type="protein sequence ID" value="EGG52782.1"/>
    <property type="molecule type" value="Genomic_DNA"/>
</dbReference>
<feature type="transmembrane region" description="Helical" evidence="1">
    <location>
        <begin position="87"/>
        <end position="105"/>
    </location>
</feature>
<accession>F3QVK1</accession>
<organism evidence="3 4">
    <name type="scientific">Paraprevotella xylaniphila YIT 11841</name>
    <dbReference type="NCBI Taxonomy" id="762982"/>
    <lineage>
        <taxon>Bacteria</taxon>
        <taxon>Pseudomonadati</taxon>
        <taxon>Bacteroidota</taxon>
        <taxon>Bacteroidia</taxon>
        <taxon>Bacteroidales</taxon>
        <taxon>Prevotellaceae</taxon>
        <taxon>Paraprevotella</taxon>
    </lineage>
</organism>
<dbReference type="eggNOG" id="COG3594">
    <property type="taxonomic scope" value="Bacteria"/>
</dbReference>
<dbReference type="HOGENOM" id="CLU_798885_0_0_10"/>
<dbReference type="AlphaFoldDB" id="F3QVK1"/>
<keyword evidence="1" id="KW-0472">Membrane</keyword>
<dbReference type="PANTHER" id="PTHR37312:SF1">
    <property type="entry name" value="MEMBRANE-BOUND ACYLTRANSFERASE YKRP-RELATED"/>
    <property type="match status" value="1"/>
</dbReference>
<protein>
    <submittedName>
        <fullName evidence="3">Acyltransferase</fullName>
    </submittedName>
</protein>
<feature type="transmembrane region" description="Helical" evidence="1">
    <location>
        <begin position="160"/>
        <end position="179"/>
    </location>
</feature>
<evidence type="ECO:0000256" key="1">
    <source>
        <dbReference type="SAM" id="Phobius"/>
    </source>
</evidence>
<dbReference type="STRING" id="762982.HMPREF9442_02227"/>
<evidence type="ECO:0000313" key="4">
    <source>
        <dbReference type="Proteomes" id="UP000005546"/>
    </source>
</evidence>
<keyword evidence="4" id="KW-1185">Reference proteome</keyword>
<sequence length="347" mass="40351">MEMDYHAITSTHADQRKKRLAWIDYAKCFSIILVISYHIPQHPEGYWGNILQLLRMPAFFMIAGYLFKIEKFPSLSYFIKHRSIQLLVPYTFFFIIFYVLWLTFGREIAQGEDMEVPLWYPLFEFVYGTPYLVVAPYWFICCLFSIQIIYFLLMKYLPKPLAITIILLCPLLHSILGIYNLPWNLALATLYLPFYAFSNLCKDFISRLSVRQLPLVVSCLMIALIGIYYFNYFSGMAKDILTIIYGVLILPTYILLIKGIACVKTSQTIERIGKNTIVILALQNYIIGAFKILLPHAINNGGYAINLIFTLLIIALCYIPIMFINKYTPFLIGRGTYFEKKLKIKQP</sequence>
<feature type="transmembrane region" description="Helical" evidence="1">
    <location>
        <begin position="185"/>
        <end position="201"/>
    </location>
</feature>